<dbReference type="STRING" id="1271860.SAMN05216174_107127"/>
<name>A0A1G6S071_9PSEU</name>
<dbReference type="EMBL" id="FMZZ01000007">
    <property type="protein sequence ID" value="SDD10061.1"/>
    <property type="molecule type" value="Genomic_DNA"/>
</dbReference>
<dbReference type="PANTHER" id="PTHR42941">
    <property type="entry name" value="SLL1037 PROTEIN"/>
    <property type="match status" value="1"/>
</dbReference>
<proteinExistence type="predicted"/>
<dbReference type="Proteomes" id="UP000199501">
    <property type="component" value="Unassembled WGS sequence"/>
</dbReference>
<dbReference type="PROSITE" id="PS51318">
    <property type="entry name" value="TAT"/>
    <property type="match status" value="1"/>
</dbReference>
<dbReference type="OrthoDB" id="5582316at2"/>
<dbReference type="SUPFAM" id="SSF53850">
    <property type="entry name" value="Periplasmic binding protein-like II"/>
    <property type="match status" value="1"/>
</dbReference>
<organism evidence="1 2">
    <name type="scientific">Actinokineospora iranica</name>
    <dbReference type="NCBI Taxonomy" id="1271860"/>
    <lineage>
        <taxon>Bacteria</taxon>
        <taxon>Bacillati</taxon>
        <taxon>Actinomycetota</taxon>
        <taxon>Actinomycetes</taxon>
        <taxon>Pseudonocardiales</taxon>
        <taxon>Pseudonocardiaceae</taxon>
        <taxon>Actinokineospora</taxon>
    </lineage>
</organism>
<dbReference type="InterPro" id="IPR011852">
    <property type="entry name" value="TRAP_TAXI"/>
</dbReference>
<reference evidence="2" key="1">
    <citation type="submission" date="2016-10" db="EMBL/GenBank/DDBJ databases">
        <authorList>
            <person name="Varghese N."/>
            <person name="Submissions S."/>
        </authorList>
    </citation>
    <scope>NUCLEOTIDE SEQUENCE [LARGE SCALE GENOMIC DNA]</scope>
    <source>
        <strain evidence="2">IBRC-M 10403</strain>
    </source>
</reference>
<evidence type="ECO:0000313" key="2">
    <source>
        <dbReference type="Proteomes" id="UP000199501"/>
    </source>
</evidence>
<accession>A0A1G6S071</accession>
<dbReference type="PROSITE" id="PS51257">
    <property type="entry name" value="PROKAR_LIPOPROTEIN"/>
    <property type="match status" value="1"/>
</dbReference>
<dbReference type="RefSeq" id="WP_091451209.1">
    <property type="nucleotide sequence ID" value="NZ_FMZZ01000007.1"/>
</dbReference>
<dbReference type="AlphaFoldDB" id="A0A1G6S071"/>
<dbReference type="Gene3D" id="3.40.190.10">
    <property type="entry name" value="Periplasmic binding protein-like II"/>
    <property type="match status" value="2"/>
</dbReference>
<dbReference type="InterPro" id="IPR006311">
    <property type="entry name" value="TAT_signal"/>
</dbReference>
<dbReference type="Pfam" id="PF16868">
    <property type="entry name" value="NMT1_3"/>
    <property type="match status" value="1"/>
</dbReference>
<dbReference type="PANTHER" id="PTHR42941:SF1">
    <property type="entry name" value="SLL1037 PROTEIN"/>
    <property type="match status" value="1"/>
</dbReference>
<protein>
    <recommendedName>
        <fullName evidence="3">TRAP transporter solute receptor, TAXI family</fullName>
    </recommendedName>
</protein>
<keyword evidence="2" id="KW-1185">Reference proteome</keyword>
<evidence type="ECO:0008006" key="3">
    <source>
        <dbReference type="Google" id="ProtNLM"/>
    </source>
</evidence>
<sequence>MSLSRRGFLVAAALVGAGCGAGGPEGAVRVAAGEPGGFYVEFAGLLAAEITRAEPGLRAGVVETAGSVQNLQRVSDGHADLALTLADALDVARSGGKPFRAALPLRALGRVYENYMQVVVRADSPVRALGDLAGHRISLGAAGSGAALFGSRLLATAGVAVVADHRPLAEAARALRDGRVEALLWSGGVPTPALADLDAAVGIRLLDLGGQVAGLRAAHGAVYDQVVVPEGTYRSTADTMTVGVANLLVPSPTLPDDVVRAVVRVLATRADRLVPQQAVGTQYLDVRALIDTGSAPLHPAAAETYRDLHG</sequence>
<gene>
    <name evidence="1" type="ORF">SAMN05216174_107127</name>
</gene>
<dbReference type="NCBIfam" id="TIGR02122">
    <property type="entry name" value="TRAP_TAXI"/>
    <property type="match status" value="1"/>
</dbReference>
<evidence type="ECO:0000313" key="1">
    <source>
        <dbReference type="EMBL" id="SDD10061.1"/>
    </source>
</evidence>